<accession>A0ABQ6G023</accession>
<protein>
    <recommendedName>
        <fullName evidence="3">Anti-bacteriophage protein A/HamA C-terminal domain-containing protein</fullName>
    </recommendedName>
</protein>
<sequence>MITQNKFSPWLKNDVSKWSNDKKYRHRLITEHPNKRDDFLEELASYVHAAHEDARIYLREAFLENNLDPLEAPPSFDPTEGYPELLHIEALQGYFGEIFAGLIAEHFSPFDENSWKVPLFLFRYHIVAFQELERIHQTGTSAKKIPGRTGDDCLAFQLDSEGQIIRYLYCEAKCTTGGNKTNLVGNAHDSVSISVPVDIPRIIEVLKKREDAESKQWVLALQKLSLFLRKKLPENCNYEPERCDMVSYICSKSPASKTRTAWLSKSKPHEKYKAQRRLETVEIHLPAVRELIQKVYERKNIIKTEISIEYALKD</sequence>
<reference evidence="1 2" key="1">
    <citation type="submission" date="2023-02" db="EMBL/GenBank/DDBJ databases">
        <title>Dictyobacter halimunensis sp. nov., a new member of the class Ktedonobacteria from forest soil in a geothermal area.</title>
        <authorList>
            <person name="Rachmania M.K."/>
            <person name="Ningsih F."/>
            <person name="Sakai Y."/>
            <person name="Yabe S."/>
            <person name="Yokota A."/>
            <person name="Sjamsuridzal W."/>
        </authorList>
    </citation>
    <scope>NUCLEOTIDE SEQUENCE [LARGE SCALE GENOMIC DNA]</scope>
    <source>
        <strain evidence="1 2">S3.2.2.5</strain>
    </source>
</reference>
<dbReference type="EMBL" id="BSRI01000002">
    <property type="protein sequence ID" value="GLV59864.1"/>
    <property type="molecule type" value="Genomic_DNA"/>
</dbReference>
<keyword evidence="2" id="KW-1185">Reference proteome</keyword>
<dbReference type="RefSeq" id="WP_338256699.1">
    <property type="nucleotide sequence ID" value="NZ_BSRI01000002.1"/>
</dbReference>
<name>A0ABQ6G023_9CHLR</name>
<gene>
    <name evidence="1" type="ORF">KDH_66880</name>
</gene>
<evidence type="ECO:0000313" key="1">
    <source>
        <dbReference type="EMBL" id="GLV59864.1"/>
    </source>
</evidence>
<comment type="caution">
    <text evidence="1">The sequence shown here is derived from an EMBL/GenBank/DDBJ whole genome shotgun (WGS) entry which is preliminary data.</text>
</comment>
<organism evidence="1 2">
    <name type="scientific">Dictyobacter halimunensis</name>
    <dbReference type="NCBI Taxonomy" id="3026934"/>
    <lineage>
        <taxon>Bacteria</taxon>
        <taxon>Bacillati</taxon>
        <taxon>Chloroflexota</taxon>
        <taxon>Ktedonobacteria</taxon>
        <taxon>Ktedonobacterales</taxon>
        <taxon>Dictyobacteraceae</taxon>
        <taxon>Dictyobacter</taxon>
    </lineage>
</organism>
<evidence type="ECO:0000313" key="2">
    <source>
        <dbReference type="Proteomes" id="UP001344906"/>
    </source>
</evidence>
<dbReference type="Proteomes" id="UP001344906">
    <property type="component" value="Unassembled WGS sequence"/>
</dbReference>
<evidence type="ECO:0008006" key="3">
    <source>
        <dbReference type="Google" id="ProtNLM"/>
    </source>
</evidence>
<proteinExistence type="predicted"/>